<reference evidence="2" key="1">
    <citation type="journal article" date="2019" name="Int. J. Syst. Evol. Microbiol.">
        <title>The Global Catalogue of Microorganisms (GCM) 10K type strain sequencing project: providing services to taxonomists for standard genome sequencing and annotation.</title>
        <authorList>
            <consortium name="The Broad Institute Genomics Platform"/>
            <consortium name="The Broad Institute Genome Sequencing Center for Infectious Disease"/>
            <person name="Wu L."/>
            <person name="Ma J."/>
        </authorList>
    </citation>
    <scope>NUCLEOTIDE SEQUENCE [LARGE SCALE GENOMIC DNA]</scope>
    <source>
        <strain evidence="2">KCTC 52644</strain>
    </source>
</reference>
<gene>
    <name evidence="1" type="ORF">ACFSX9_09775</name>
</gene>
<evidence type="ECO:0000313" key="2">
    <source>
        <dbReference type="Proteomes" id="UP001597549"/>
    </source>
</evidence>
<keyword evidence="2" id="KW-1185">Reference proteome</keyword>
<dbReference type="RefSeq" id="WP_379807151.1">
    <property type="nucleotide sequence ID" value="NZ_JBHUOL010000013.1"/>
</dbReference>
<proteinExistence type="predicted"/>
<comment type="caution">
    <text evidence="1">The sequence shown here is derived from an EMBL/GenBank/DDBJ whole genome shotgun (WGS) entry which is preliminary data.</text>
</comment>
<evidence type="ECO:0008006" key="3">
    <source>
        <dbReference type="Google" id="ProtNLM"/>
    </source>
</evidence>
<dbReference type="Proteomes" id="UP001597549">
    <property type="component" value="Unassembled WGS sequence"/>
</dbReference>
<sequence>MIKNWTYFILTIGLISCGPIFDKPTATKPGEIEVTWDENLTGDFSFKNNWDYPEGIYRNQFDQLSSDGLCPSEIDRMKDENGKIYEDSLKAFYQIVDTTYKFHTIQSEASTYEWAGTNFTTATKISTDTTICFTHSNVATHSNLLLTITNNKCIPTIEVNSVAGFKGKKSYKCKSGLISIDKKLWEKGVLKAKFDFIFDHPEYPSTTMYWRGKIHTTIENN</sequence>
<accession>A0ABW5Z986</accession>
<dbReference type="EMBL" id="JBHUOL010000013">
    <property type="protein sequence ID" value="MFD2909026.1"/>
    <property type="molecule type" value="Genomic_DNA"/>
</dbReference>
<organism evidence="1 2">
    <name type="scientific">Flavobacterium ardleyense</name>
    <dbReference type="NCBI Taxonomy" id="2038737"/>
    <lineage>
        <taxon>Bacteria</taxon>
        <taxon>Pseudomonadati</taxon>
        <taxon>Bacteroidota</taxon>
        <taxon>Flavobacteriia</taxon>
        <taxon>Flavobacteriales</taxon>
        <taxon>Flavobacteriaceae</taxon>
        <taxon>Flavobacterium</taxon>
    </lineage>
</organism>
<protein>
    <recommendedName>
        <fullName evidence="3">Lipoprotein</fullName>
    </recommendedName>
</protein>
<evidence type="ECO:0000313" key="1">
    <source>
        <dbReference type="EMBL" id="MFD2909026.1"/>
    </source>
</evidence>
<name>A0ABW5Z986_9FLAO</name>
<dbReference type="PROSITE" id="PS51257">
    <property type="entry name" value="PROKAR_LIPOPROTEIN"/>
    <property type="match status" value="1"/>
</dbReference>